<comment type="similarity">
    <text evidence="4">Belongs to the arginase family.</text>
</comment>
<dbReference type="RefSeq" id="WP_172245666.1">
    <property type="nucleotide sequence ID" value="NZ_BMDD01000004.1"/>
</dbReference>
<sequence length="304" mass="33989">MTKKTLRVLMPQWQGGDNPNYTFGAELLAWLAPENDQPLVRVRVREDDGVPLANDNGVYGRKELLEQLDAADHLIRAHQPDRVVMFGGDCLVEQAPFAYLNERYEGEMGLIWIDAHSDLVQIDGYDRGHTLPLGNLLGEGDAEFAKRVKMPLKPENVFIAGLSEPTPEEGAIIGEAFERLGISMKETDTAMIQRLGIRTADAQETANSTESIKAWIRESGIKHLAIHVDLDVLDPKEFRSLLFAKPNEPYTYSPPGRLKFARLAELLRELSEETDVVGLGFTEHTPWDAIHLKNMLAQIPILNG</sequence>
<dbReference type="InterPro" id="IPR023696">
    <property type="entry name" value="Ureohydrolase_dom_sf"/>
</dbReference>
<dbReference type="EMBL" id="BMDD01000004">
    <property type="protein sequence ID" value="GGH82544.1"/>
    <property type="molecule type" value="Genomic_DNA"/>
</dbReference>
<dbReference type="SUPFAM" id="SSF52768">
    <property type="entry name" value="Arginase/deacetylase"/>
    <property type="match status" value="1"/>
</dbReference>
<organism evidence="5 6">
    <name type="scientific">Saccharibacillus endophyticus</name>
    <dbReference type="NCBI Taxonomy" id="2060666"/>
    <lineage>
        <taxon>Bacteria</taxon>
        <taxon>Bacillati</taxon>
        <taxon>Bacillota</taxon>
        <taxon>Bacilli</taxon>
        <taxon>Bacillales</taxon>
        <taxon>Paenibacillaceae</taxon>
        <taxon>Saccharibacillus</taxon>
    </lineage>
</organism>
<dbReference type="InterPro" id="IPR006035">
    <property type="entry name" value="Ureohydrolase"/>
</dbReference>
<keyword evidence="1" id="KW-0479">Metal-binding</keyword>
<proteinExistence type="inferred from homology"/>
<evidence type="ECO:0000313" key="5">
    <source>
        <dbReference type="EMBL" id="GGH82544.1"/>
    </source>
</evidence>
<keyword evidence="3" id="KW-0464">Manganese</keyword>
<reference evidence="6" key="1">
    <citation type="journal article" date="2019" name="Int. J. Syst. Evol. Microbiol.">
        <title>The Global Catalogue of Microorganisms (GCM) 10K type strain sequencing project: providing services to taxonomists for standard genome sequencing and annotation.</title>
        <authorList>
            <consortium name="The Broad Institute Genomics Platform"/>
            <consortium name="The Broad Institute Genome Sequencing Center for Infectious Disease"/>
            <person name="Wu L."/>
            <person name="Ma J."/>
        </authorList>
    </citation>
    <scope>NUCLEOTIDE SEQUENCE [LARGE SCALE GENOMIC DNA]</scope>
    <source>
        <strain evidence="6">CCM 8702</strain>
    </source>
</reference>
<accession>A0ABQ1ZYH1</accession>
<dbReference type="PANTHER" id="PTHR43782:SF3">
    <property type="entry name" value="ARGINASE"/>
    <property type="match status" value="1"/>
</dbReference>
<keyword evidence="6" id="KW-1185">Reference proteome</keyword>
<comment type="caution">
    <text evidence="5">The sequence shown here is derived from an EMBL/GenBank/DDBJ whole genome shotgun (WGS) entry which is preliminary data.</text>
</comment>
<name>A0ABQ1ZYH1_9BACL</name>
<evidence type="ECO:0000256" key="4">
    <source>
        <dbReference type="PROSITE-ProRule" id="PRU00742"/>
    </source>
</evidence>
<evidence type="ECO:0000256" key="1">
    <source>
        <dbReference type="ARBA" id="ARBA00022723"/>
    </source>
</evidence>
<dbReference type="PROSITE" id="PS51409">
    <property type="entry name" value="ARGINASE_2"/>
    <property type="match status" value="1"/>
</dbReference>
<keyword evidence="2" id="KW-0378">Hydrolase</keyword>
<dbReference type="CDD" id="cd09999">
    <property type="entry name" value="Arginase-like_1"/>
    <property type="match status" value="1"/>
</dbReference>
<evidence type="ECO:0000256" key="2">
    <source>
        <dbReference type="ARBA" id="ARBA00022801"/>
    </source>
</evidence>
<dbReference type="Gene3D" id="3.40.800.10">
    <property type="entry name" value="Ureohydrolase domain"/>
    <property type="match status" value="1"/>
</dbReference>
<dbReference type="PANTHER" id="PTHR43782">
    <property type="entry name" value="ARGINASE"/>
    <property type="match status" value="1"/>
</dbReference>
<gene>
    <name evidence="5" type="ORF">GCM10007362_34020</name>
</gene>
<evidence type="ECO:0000256" key="3">
    <source>
        <dbReference type="ARBA" id="ARBA00023211"/>
    </source>
</evidence>
<evidence type="ECO:0000313" key="6">
    <source>
        <dbReference type="Proteomes" id="UP000605427"/>
    </source>
</evidence>
<dbReference type="Pfam" id="PF00491">
    <property type="entry name" value="Arginase"/>
    <property type="match status" value="1"/>
</dbReference>
<protein>
    <submittedName>
        <fullName evidence="5">Arginase</fullName>
    </submittedName>
</protein>
<dbReference type="Proteomes" id="UP000605427">
    <property type="component" value="Unassembled WGS sequence"/>
</dbReference>